<evidence type="ECO:0000256" key="1">
    <source>
        <dbReference type="ARBA" id="ARBA00004370"/>
    </source>
</evidence>
<feature type="transmembrane region" description="Helical" evidence="6">
    <location>
        <begin position="20"/>
        <end position="42"/>
    </location>
</feature>
<dbReference type="RefSeq" id="WP_309955969.1">
    <property type="nucleotide sequence ID" value="NZ_JAVDUJ010000001.1"/>
</dbReference>
<dbReference type="InterPro" id="IPR023408">
    <property type="entry name" value="MscS_beta-dom_sf"/>
</dbReference>
<evidence type="ECO:0000313" key="8">
    <source>
        <dbReference type="EMBL" id="MDR6939350.1"/>
    </source>
</evidence>
<accession>A0ABU1T263</accession>
<organism evidence="8 9">
    <name type="scientific">Arcanobacterium hippocoleae</name>
    <dbReference type="NCBI Taxonomy" id="149017"/>
    <lineage>
        <taxon>Bacteria</taxon>
        <taxon>Bacillati</taxon>
        <taxon>Actinomycetota</taxon>
        <taxon>Actinomycetes</taxon>
        <taxon>Actinomycetales</taxon>
        <taxon>Actinomycetaceae</taxon>
        <taxon>Arcanobacterium</taxon>
    </lineage>
</organism>
<feature type="region of interest" description="Disordered" evidence="5">
    <location>
        <begin position="427"/>
        <end position="576"/>
    </location>
</feature>
<feature type="compositionally biased region" description="Basic and acidic residues" evidence="5">
    <location>
        <begin position="447"/>
        <end position="463"/>
    </location>
</feature>
<feature type="transmembrane region" description="Helical" evidence="6">
    <location>
        <begin position="63"/>
        <end position="79"/>
    </location>
</feature>
<dbReference type="InterPro" id="IPR010920">
    <property type="entry name" value="LSM_dom_sf"/>
</dbReference>
<dbReference type="Pfam" id="PF00924">
    <property type="entry name" value="MS_channel_2nd"/>
    <property type="match status" value="1"/>
</dbReference>
<feature type="transmembrane region" description="Helical" evidence="6">
    <location>
        <begin position="99"/>
        <end position="121"/>
    </location>
</feature>
<proteinExistence type="predicted"/>
<protein>
    <submittedName>
        <fullName evidence="8">Small-conductance mechanosensitive channel</fullName>
    </submittedName>
</protein>
<dbReference type="EMBL" id="JAVDUJ010000001">
    <property type="protein sequence ID" value="MDR6939350.1"/>
    <property type="molecule type" value="Genomic_DNA"/>
</dbReference>
<name>A0ABU1T263_9ACTO</name>
<dbReference type="SUPFAM" id="SSF50182">
    <property type="entry name" value="Sm-like ribonucleoproteins"/>
    <property type="match status" value="1"/>
</dbReference>
<evidence type="ECO:0000256" key="2">
    <source>
        <dbReference type="ARBA" id="ARBA00022692"/>
    </source>
</evidence>
<comment type="subcellular location">
    <subcellularLocation>
        <location evidence="1">Membrane</location>
    </subcellularLocation>
</comment>
<reference evidence="8 9" key="1">
    <citation type="submission" date="2023-07" db="EMBL/GenBank/DDBJ databases">
        <title>Sequencing the genomes of 1000 actinobacteria strains.</title>
        <authorList>
            <person name="Klenk H.-P."/>
        </authorList>
    </citation>
    <scope>NUCLEOTIDE SEQUENCE [LARGE SCALE GENOMIC DNA]</scope>
    <source>
        <strain evidence="8 9">DSM 15539</strain>
    </source>
</reference>
<evidence type="ECO:0000256" key="4">
    <source>
        <dbReference type="ARBA" id="ARBA00023136"/>
    </source>
</evidence>
<keyword evidence="2 6" id="KW-0812">Transmembrane</keyword>
<feature type="compositionally biased region" description="Basic and acidic residues" evidence="5">
    <location>
        <begin position="555"/>
        <end position="576"/>
    </location>
</feature>
<comment type="caution">
    <text evidence="8">The sequence shown here is derived from an EMBL/GenBank/DDBJ whole genome shotgun (WGS) entry which is preliminary data.</text>
</comment>
<keyword evidence="3 6" id="KW-1133">Transmembrane helix</keyword>
<feature type="compositionally biased region" description="Polar residues" evidence="5">
    <location>
        <begin position="495"/>
        <end position="511"/>
    </location>
</feature>
<dbReference type="Proteomes" id="UP001266099">
    <property type="component" value="Unassembled WGS sequence"/>
</dbReference>
<evidence type="ECO:0000256" key="5">
    <source>
        <dbReference type="SAM" id="MobiDB-lite"/>
    </source>
</evidence>
<dbReference type="PANTHER" id="PTHR30566">
    <property type="entry name" value="YNAI-RELATED MECHANOSENSITIVE ION CHANNEL"/>
    <property type="match status" value="1"/>
</dbReference>
<sequence length="576" mass="63249">MNTDNAAKEAVETTFDLLQLILSIGLGIVVGITVGLVTVAIGRFMGRQRPFVKPFFEACSRPVMALCVVLGATFGFWILEGMKDAANPRWFSVVDHLFLIFLIVSGTWLVVGMINGAVELIHNRMLESSERRAARVRTQTQILHRVVVVVIWVLGIAGVLLTFPSARTAGASLLASAGLVSVVAGLAAQTTLGNVFAGLQLAFSDSIRVGDIVQYKGNYTTVEEITLTYVVLAVWDGRRIIVPSSLMTTEDFENWTRRKPDMIGEVTWEVDWSVPIEAARKQFQFLLSETDLWDGNTGVLSIKEAQAHALTLRAVVSAADSAMLTDLKFYLREKMVLWIQQEAPQAIPHLHYSEYGPIDISQTQKATQKMLEQRLDRLIPSGGSELAASVGEQEQENHILETPDVAVESDPTAVFTVKDLRQLGILTGQDQDRKAPQDPQRQVKIQDPVHENPGKNEYREGHESSLFSGSPQAEERKREFSGPGEDVYEERNRKIAQTNATGELTPINATHGSAAPETKIGQLESAGAQGDTGDDTSCRTTNNTADGKKVSAARIESDHEASLREDETDLPEQKTK</sequence>
<dbReference type="InterPro" id="IPR006685">
    <property type="entry name" value="MscS_channel_2nd"/>
</dbReference>
<feature type="transmembrane region" description="Helical" evidence="6">
    <location>
        <begin position="142"/>
        <end position="163"/>
    </location>
</feature>
<gene>
    <name evidence="8" type="ORF">J2S36_000893</name>
</gene>
<dbReference type="PANTHER" id="PTHR30566:SF25">
    <property type="entry name" value="INNER MEMBRANE PROTEIN"/>
    <property type="match status" value="1"/>
</dbReference>
<dbReference type="Gene3D" id="1.10.287.1260">
    <property type="match status" value="1"/>
</dbReference>
<evidence type="ECO:0000313" key="9">
    <source>
        <dbReference type="Proteomes" id="UP001266099"/>
    </source>
</evidence>
<evidence type="ECO:0000256" key="3">
    <source>
        <dbReference type="ARBA" id="ARBA00022989"/>
    </source>
</evidence>
<dbReference type="Gene3D" id="2.30.30.60">
    <property type="match status" value="1"/>
</dbReference>
<feature type="domain" description="Mechanosensitive ion channel MscS" evidence="7">
    <location>
        <begin position="191"/>
        <end position="257"/>
    </location>
</feature>
<keyword evidence="4 6" id="KW-0472">Membrane</keyword>
<evidence type="ECO:0000259" key="7">
    <source>
        <dbReference type="Pfam" id="PF00924"/>
    </source>
</evidence>
<evidence type="ECO:0000256" key="6">
    <source>
        <dbReference type="SAM" id="Phobius"/>
    </source>
</evidence>
<keyword evidence="9" id="KW-1185">Reference proteome</keyword>